<dbReference type="EMBL" id="MGJI01000006">
    <property type="protein sequence ID" value="OGN05628.1"/>
    <property type="molecule type" value="Genomic_DNA"/>
</dbReference>
<dbReference type="InterPro" id="IPR006626">
    <property type="entry name" value="PbH1"/>
</dbReference>
<dbReference type="Pfam" id="PF02450">
    <property type="entry name" value="LCAT"/>
    <property type="match status" value="1"/>
</dbReference>
<dbReference type="Proteomes" id="UP000177507">
    <property type="component" value="Unassembled WGS sequence"/>
</dbReference>
<evidence type="ECO:0000259" key="1">
    <source>
        <dbReference type="Pfam" id="PF13229"/>
    </source>
</evidence>
<dbReference type="SMART" id="SM00710">
    <property type="entry name" value="PbH1"/>
    <property type="match status" value="3"/>
</dbReference>
<dbReference type="Pfam" id="PF13229">
    <property type="entry name" value="Beta_helix"/>
    <property type="match status" value="1"/>
</dbReference>
<protein>
    <recommendedName>
        <fullName evidence="1">Right handed beta helix domain-containing protein</fullName>
    </recommendedName>
</protein>
<dbReference type="SUPFAM" id="SSF51126">
    <property type="entry name" value="Pectin lyase-like"/>
    <property type="match status" value="1"/>
</dbReference>
<dbReference type="Gene3D" id="2.160.20.10">
    <property type="entry name" value="Single-stranded right-handed beta-helix, Pectin lyase-like"/>
    <property type="match status" value="1"/>
</dbReference>
<organism evidence="2 3">
    <name type="scientific">Candidatus Yanofskybacteria bacterium RIFCSPHIGHO2_01_FULL_44_17</name>
    <dbReference type="NCBI Taxonomy" id="1802668"/>
    <lineage>
        <taxon>Bacteria</taxon>
        <taxon>Candidatus Yanofskyibacteriota</taxon>
    </lineage>
</organism>
<comment type="caution">
    <text evidence="2">The sequence shown here is derived from an EMBL/GenBank/DDBJ whole genome shotgun (WGS) entry which is preliminary data.</text>
</comment>
<proteinExistence type="predicted"/>
<dbReference type="InterPro" id="IPR039448">
    <property type="entry name" value="Beta_helix"/>
</dbReference>
<name>A0A1F8EYR2_9BACT</name>
<dbReference type="InterPro" id="IPR012334">
    <property type="entry name" value="Pectin_lyas_fold"/>
</dbReference>
<dbReference type="AlphaFoldDB" id="A0A1F8EYR2"/>
<dbReference type="InterPro" id="IPR029058">
    <property type="entry name" value="AB_hydrolase_fold"/>
</dbReference>
<dbReference type="InterPro" id="IPR003386">
    <property type="entry name" value="LACT/PDAT_acylTrfase"/>
</dbReference>
<dbReference type="STRING" id="1802668.A2831_00390"/>
<dbReference type="InterPro" id="IPR011050">
    <property type="entry name" value="Pectin_lyase_fold/virulence"/>
</dbReference>
<dbReference type="Gene3D" id="3.40.50.1820">
    <property type="entry name" value="alpha/beta hydrolase"/>
    <property type="match status" value="1"/>
</dbReference>
<feature type="domain" description="Right handed beta helix" evidence="1">
    <location>
        <begin position="162"/>
        <end position="224"/>
    </location>
</feature>
<accession>A0A1F8EYR2</accession>
<dbReference type="SUPFAM" id="SSF53474">
    <property type="entry name" value="alpha/beta-Hydrolases"/>
    <property type="match status" value="1"/>
</dbReference>
<evidence type="ECO:0000313" key="2">
    <source>
        <dbReference type="EMBL" id="OGN05628.1"/>
    </source>
</evidence>
<gene>
    <name evidence="2" type="ORF">A2831_00390</name>
</gene>
<dbReference type="GO" id="GO:0008374">
    <property type="term" value="F:O-acyltransferase activity"/>
    <property type="evidence" value="ECO:0007669"/>
    <property type="project" value="InterPro"/>
</dbReference>
<dbReference type="GO" id="GO:0006629">
    <property type="term" value="P:lipid metabolic process"/>
    <property type="evidence" value="ECO:0007669"/>
    <property type="project" value="InterPro"/>
</dbReference>
<reference evidence="2 3" key="1">
    <citation type="journal article" date="2016" name="Nat. Commun.">
        <title>Thousands of microbial genomes shed light on interconnected biogeochemical processes in an aquifer system.</title>
        <authorList>
            <person name="Anantharaman K."/>
            <person name="Brown C.T."/>
            <person name="Hug L.A."/>
            <person name="Sharon I."/>
            <person name="Castelle C.J."/>
            <person name="Probst A.J."/>
            <person name="Thomas B.C."/>
            <person name="Singh A."/>
            <person name="Wilkins M.J."/>
            <person name="Karaoz U."/>
            <person name="Brodie E.L."/>
            <person name="Williams K.H."/>
            <person name="Hubbard S.S."/>
            <person name="Banfield J.F."/>
        </authorList>
    </citation>
    <scope>NUCLEOTIDE SEQUENCE [LARGE SCALE GENOMIC DNA]</scope>
</reference>
<sequence length="927" mass="100747">MRLLQKVLFITALFGGVLLFGRGVYADTPVGGLYSANQHWTLAGSPYIVEGFGEGVVIQSGATLTIDPGVIIKLKSGTQLWVDGTVIARGTAERPIIFTSFYDDSVGGDTDGLGLTAGSPGDWWRIGGGLPSGNPRLEFDYTQVRFSAHGFDLVLTSLPITVTNSVIENGGYGFRLNQTGSDLIIENNVIRNNGYGFFLNQINDSSNFIKNNIVSGNSFRGAYNQTPGVPVDMRNNSWGDPSGPLHPTLNPDGLGNQVSDGIIFDPWLEKVTAPPTKTPVIIVPGIAGSELKDGGDLIWADLDQMFFDIGDQFITEKLGLDESGQPVNTETQVGEVIEKILGGVPILNINIFEALTLRLFGTGYVLNQDIFFFPYDWRLDINDTASGLADKIEQVKSQTGAEKVDIIAHSMGGLLTKEYIRQNGKSSIDKLIFIGTPHIGAPKAGKIVLAGDRMGIPWLTAARIKEIGEHSVAVHELLPNSSYFIVAGPYIKNSDGDLLDYGQTKQLLIEQGSATDVFNAAENFFTHGLENTDFTGIDAYNIAGCKNETHAGYQTRADGTIEFIKYRAGDKTVPLISANEISIPIENKFYVTKGTHAELPSRPGIRNLIADILTNQPLTNYENVSADSSVCGIEGQELIWRSPVDVHIYDSQGRHTGPIGNDAIEYGIPEIDYEIFGHEKFIFVPSDAEIYQIIAHGLDAGTFDLSIRQNDNGTVTGASVFNDIPVTASSEVKLVLSGGSIISNIEVDEDGDGTFIPVPATSFLSSLEAEDTTPPDIVIVSPTSKSYERSEVLPIDVLVSDDNSGLLTTEFMLDNNVVLYPRIDLFFYFLGSHSLDVSAIDRAGNTATASFNFQIIATIDSTISDINRAYELGWIKKKSVRNGLIQKISELSISAFIKQLEREYAKGSINERAYNLLKEDASWLLNK</sequence>
<dbReference type="PANTHER" id="PTHR11440">
    <property type="entry name" value="LECITHIN-CHOLESTEROL ACYLTRANSFERASE-RELATED"/>
    <property type="match status" value="1"/>
</dbReference>
<evidence type="ECO:0000313" key="3">
    <source>
        <dbReference type="Proteomes" id="UP000177507"/>
    </source>
</evidence>